<evidence type="ECO:0000313" key="8">
    <source>
        <dbReference type="EMBL" id="MFC6397653.1"/>
    </source>
</evidence>
<feature type="transmembrane region" description="Helical" evidence="7">
    <location>
        <begin position="72"/>
        <end position="99"/>
    </location>
</feature>
<feature type="transmembrane region" description="Helical" evidence="7">
    <location>
        <begin position="184"/>
        <end position="204"/>
    </location>
</feature>
<keyword evidence="2" id="KW-0813">Transport</keyword>
<accession>A0ABW1X4W8</accession>
<feature type="transmembrane region" description="Helical" evidence="7">
    <location>
        <begin position="139"/>
        <end position="164"/>
    </location>
</feature>
<reference evidence="9" key="1">
    <citation type="journal article" date="2019" name="Int. J. Syst. Evol. Microbiol.">
        <title>The Global Catalogue of Microorganisms (GCM) 10K type strain sequencing project: providing services to taxonomists for standard genome sequencing and annotation.</title>
        <authorList>
            <consortium name="The Broad Institute Genomics Platform"/>
            <consortium name="The Broad Institute Genome Sequencing Center for Infectious Disease"/>
            <person name="Wu L."/>
            <person name="Ma J."/>
        </authorList>
    </citation>
    <scope>NUCLEOTIDE SEQUENCE [LARGE SCALE GENOMIC DNA]</scope>
    <source>
        <strain evidence="9">CGMCC 1.15277</strain>
    </source>
</reference>
<gene>
    <name evidence="8" type="ORF">ACFP57_11765</name>
</gene>
<dbReference type="Proteomes" id="UP001596266">
    <property type="component" value="Unassembled WGS sequence"/>
</dbReference>
<keyword evidence="9" id="KW-1185">Reference proteome</keyword>
<dbReference type="PANTHER" id="PTHR34229">
    <property type="entry name" value="METAL TRANSPORT PROTEIN HI_1621-RELATED"/>
    <property type="match status" value="1"/>
</dbReference>
<evidence type="ECO:0000256" key="1">
    <source>
        <dbReference type="ARBA" id="ARBA00004651"/>
    </source>
</evidence>
<keyword evidence="5 7" id="KW-1133">Transmembrane helix</keyword>
<keyword evidence="3" id="KW-1003">Cell membrane</keyword>
<evidence type="ECO:0000313" key="9">
    <source>
        <dbReference type="Proteomes" id="UP001596266"/>
    </source>
</evidence>
<feature type="transmembrane region" description="Helical" evidence="7">
    <location>
        <begin position="111"/>
        <end position="132"/>
    </location>
</feature>
<proteinExistence type="predicted"/>
<feature type="transmembrane region" description="Helical" evidence="7">
    <location>
        <begin position="7"/>
        <end position="28"/>
    </location>
</feature>
<dbReference type="Gene3D" id="1.10.1760.20">
    <property type="match status" value="1"/>
</dbReference>
<evidence type="ECO:0000256" key="2">
    <source>
        <dbReference type="ARBA" id="ARBA00022448"/>
    </source>
</evidence>
<keyword evidence="6 7" id="KW-0472">Membrane</keyword>
<dbReference type="InterPro" id="IPR002751">
    <property type="entry name" value="CbiM/NikMN"/>
</dbReference>
<evidence type="ECO:0000256" key="7">
    <source>
        <dbReference type="SAM" id="Phobius"/>
    </source>
</evidence>
<evidence type="ECO:0000256" key="5">
    <source>
        <dbReference type="ARBA" id="ARBA00022989"/>
    </source>
</evidence>
<evidence type="ECO:0000256" key="3">
    <source>
        <dbReference type="ARBA" id="ARBA00022475"/>
    </source>
</evidence>
<organism evidence="8 9">
    <name type="scientific">Luteococcus sanguinis</name>
    <dbReference type="NCBI Taxonomy" id="174038"/>
    <lineage>
        <taxon>Bacteria</taxon>
        <taxon>Bacillati</taxon>
        <taxon>Actinomycetota</taxon>
        <taxon>Actinomycetes</taxon>
        <taxon>Propionibacteriales</taxon>
        <taxon>Propionibacteriaceae</taxon>
        <taxon>Luteococcus</taxon>
    </lineage>
</organism>
<dbReference type="Pfam" id="PF01891">
    <property type="entry name" value="CbiM"/>
    <property type="match status" value="1"/>
</dbReference>
<dbReference type="PANTHER" id="PTHR34229:SF1">
    <property type="entry name" value="METAL TRANSPORT PROTEIN HI_1621-RELATED"/>
    <property type="match status" value="1"/>
</dbReference>
<sequence length="231" mass="23185">MHIPDGFLDAPVCLVTAAGSLAAVTMALRGCRRELDDRAAPLAGLVAAFVFAAQMVNFPVAAGTSGHLLGGALAVALVGPWTAMLCLTVVLAVQCLLFADGGITALGANTWNMAVVGVLIAWAVMTVLARVLPRTRMTVLATVALAGLASVLAAAGSFVALYALGGTVDVPLGTVLGAMLGVHTLIGLGEAAITALVVSGLLALRPDLVWAARGLVADRTPVLRDAAEVSA</sequence>
<dbReference type="EMBL" id="JBHSUA010000021">
    <property type="protein sequence ID" value="MFC6397653.1"/>
    <property type="molecule type" value="Genomic_DNA"/>
</dbReference>
<evidence type="ECO:0000256" key="4">
    <source>
        <dbReference type="ARBA" id="ARBA00022692"/>
    </source>
</evidence>
<feature type="transmembrane region" description="Helical" evidence="7">
    <location>
        <begin position="40"/>
        <end position="60"/>
    </location>
</feature>
<comment type="subcellular location">
    <subcellularLocation>
        <location evidence="1">Cell membrane</location>
        <topology evidence="1">Multi-pass membrane protein</topology>
    </subcellularLocation>
</comment>
<dbReference type="RefSeq" id="WP_343886182.1">
    <property type="nucleotide sequence ID" value="NZ_BAAAKI010000013.1"/>
</dbReference>
<protein>
    <submittedName>
        <fullName evidence="8">Energy-coupling factor ABC transporter permease</fullName>
    </submittedName>
</protein>
<keyword evidence="4 7" id="KW-0812">Transmembrane</keyword>
<evidence type="ECO:0000256" key="6">
    <source>
        <dbReference type="ARBA" id="ARBA00023136"/>
    </source>
</evidence>
<name>A0ABW1X4W8_9ACTN</name>
<comment type="caution">
    <text evidence="8">The sequence shown here is derived from an EMBL/GenBank/DDBJ whole genome shotgun (WGS) entry which is preliminary data.</text>
</comment>